<sequence length="126" mass="14071">MAIVLIGVFLGLAWWQWGRAQSLTGSAQNIGYALQWPAFAAFVCYVWYRMLRIELRPTAESDPPQTNSDDAAPRPRTVQVRRHYRPTTAEPAEPSDEQLDAYNAYLATLNAPATPPEDPAARRTAP</sequence>
<proteinExistence type="predicted"/>
<dbReference type="AlphaFoldDB" id="A0A1M7R933"/>
<dbReference type="Proteomes" id="UP000184440">
    <property type="component" value="Unassembled WGS sequence"/>
</dbReference>
<evidence type="ECO:0000256" key="1">
    <source>
        <dbReference type="SAM" id="MobiDB-lite"/>
    </source>
</evidence>
<accession>A0A1M7R933</accession>
<protein>
    <recommendedName>
        <fullName evidence="5">DNA-binding transcriptional regulator of glucitol operon</fullName>
    </recommendedName>
</protein>
<keyword evidence="4" id="KW-1185">Reference proteome</keyword>
<evidence type="ECO:0000313" key="4">
    <source>
        <dbReference type="Proteomes" id="UP000184440"/>
    </source>
</evidence>
<keyword evidence="2" id="KW-0472">Membrane</keyword>
<dbReference type="STRING" id="134849.SAMN05443668_108295"/>
<dbReference type="EMBL" id="FRCS01000008">
    <property type="protein sequence ID" value="SHN42682.1"/>
    <property type="molecule type" value="Genomic_DNA"/>
</dbReference>
<keyword evidence="2" id="KW-1133">Transmembrane helix</keyword>
<evidence type="ECO:0008006" key="5">
    <source>
        <dbReference type="Google" id="ProtNLM"/>
    </source>
</evidence>
<organism evidence="3 4">
    <name type="scientific">Cryptosporangium aurantiacum</name>
    <dbReference type="NCBI Taxonomy" id="134849"/>
    <lineage>
        <taxon>Bacteria</taxon>
        <taxon>Bacillati</taxon>
        <taxon>Actinomycetota</taxon>
        <taxon>Actinomycetes</taxon>
        <taxon>Cryptosporangiales</taxon>
        <taxon>Cryptosporangiaceae</taxon>
        <taxon>Cryptosporangium</taxon>
    </lineage>
</organism>
<feature type="region of interest" description="Disordered" evidence="1">
    <location>
        <begin position="58"/>
        <end position="97"/>
    </location>
</feature>
<reference evidence="3 4" key="1">
    <citation type="submission" date="2016-11" db="EMBL/GenBank/DDBJ databases">
        <authorList>
            <person name="Jaros S."/>
            <person name="Januszkiewicz K."/>
            <person name="Wedrychowicz H."/>
        </authorList>
    </citation>
    <scope>NUCLEOTIDE SEQUENCE [LARGE SCALE GENOMIC DNA]</scope>
    <source>
        <strain evidence="3 4">DSM 46144</strain>
    </source>
</reference>
<feature type="transmembrane region" description="Helical" evidence="2">
    <location>
        <begin position="30"/>
        <end position="48"/>
    </location>
</feature>
<evidence type="ECO:0000313" key="3">
    <source>
        <dbReference type="EMBL" id="SHN42682.1"/>
    </source>
</evidence>
<evidence type="ECO:0000256" key="2">
    <source>
        <dbReference type="SAM" id="Phobius"/>
    </source>
</evidence>
<keyword evidence="2" id="KW-0812">Transmembrane</keyword>
<gene>
    <name evidence="3" type="ORF">SAMN05443668_108295</name>
</gene>
<name>A0A1M7R933_9ACTN</name>